<accession>A0AAE3XRJ6</accession>
<protein>
    <submittedName>
        <fullName evidence="2">Shikimate dehydrogenase</fullName>
        <ecNumber evidence="2">1.1.1.25</ecNumber>
    </submittedName>
</protein>
<dbReference type="PANTHER" id="PTHR21089">
    <property type="entry name" value="SHIKIMATE DEHYDROGENASE"/>
    <property type="match status" value="1"/>
</dbReference>
<dbReference type="EC" id="1.1.1.25" evidence="2"/>
<organism evidence="2 3">
    <name type="scientific">Aureibacter tunicatorum</name>
    <dbReference type="NCBI Taxonomy" id="866807"/>
    <lineage>
        <taxon>Bacteria</taxon>
        <taxon>Pseudomonadati</taxon>
        <taxon>Bacteroidota</taxon>
        <taxon>Cytophagia</taxon>
        <taxon>Cytophagales</taxon>
        <taxon>Persicobacteraceae</taxon>
        <taxon>Aureibacter</taxon>
    </lineage>
</organism>
<dbReference type="SUPFAM" id="SSF53223">
    <property type="entry name" value="Aminoacid dehydrogenase-like, N-terminal domain"/>
    <property type="match status" value="1"/>
</dbReference>
<dbReference type="SUPFAM" id="SSF51735">
    <property type="entry name" value="NAD(P)-binding Rossmann-fold domains"/>
    <property type="match status" value="1"/>
</dbReference>
<dbReference type="InterPro" id="IPR046346">
    <property type="entry name" value="Aminoacid_DH-like_N_sf"/>
</dbReference>
<dbReference type="EMBL" id="JAVDQD010000004">
    <property type="protein sequence ID" value="MDR6240139.1"/>
    <property type="molecule type" value="Genomic_DNA"/>
</dbReference>
<name>A0AAE3XRJ6_9BACT</name>
<dbReference type="InterPro" id="IPR022893">
    <property type="entry name" value="Shikimate_DH_fam"/>
</dbReference>
<evidence type="ECO:0000313" key="3">
    <source>
        <dbReference type="Proteomes" id="UP001185092"/>
    </source>
</evidence>
<dbReference type="Gene3D" id="3.40.50.10860">
    <property type="entry name" value="Leucine Dehydrogenase, chain A, domain 1"/>
    <property type="match status" value="1"/>
</dbReference>
<keyword evidence="3" id="KW-1185">Reference proteome</keyword>
<reference evidence="2" key="1">
    <citation type="submission" date="2023-07" db="EMBL/GenBank/DDBJ databases">
        <title>Genomic Encyclopedia of Type Strains, Phase IV (KMG-IV): sequencing the most valuable type-strain genomes for metagenomic binning, comparative biology and taxonomic classification.</title>
        <authorList>
            <person name="Goeker M."/>
        </authorList>
    </citation>
    <scope>NUCLEOTIDE SEQUENCE</scope>
    <source>
        <strain evidence="2">DSM 26174</strain>
    </source>
</reference>
<evidence type="ECO:0000256" key="1">
    <source>
        <dbReference type="ARBA" id="ARBA00023002"/>
    </source>
</evidence>
<dbReference type="InterPro" id="IPR036291">
    <property type="entry name" value="NAD(P)-bd_dom_sf"/>
</dbReference>
<dbReference type="RefSeq" id="WP_309940004.1">
    <property type="nucleotide sequence ID" value="NZ_AP025305.1"/>
</dbReference>
<dbReference type="GO" id="GO:0019632">
    <property type="term" value="P:shikimate metabolic process"/>
    <property type="evidence" value="ECO:0007669"/>
    <property type="project" value="TreeGrafter"/>
</dbReference>
<proteinExistence type="predicted"/>
<dbReference type="PANTHER" id="PTHR21089:SF1">
    <property type="entry name" value="BIFUNCTIONAL 3-DEHYDROQUINATE DEHYDRATASE_SHIKIMATE DEHYDROGENASE, CHLOROPLASTIC"/>
    <property type="match status" value="1"/>
</dbReference>
<dbReference type="AlphaFoldDB" id="A0AAE3XRJ6"/>
<dbReference type="GO" id="GO:0009423">
    <property type="term" value="P:chorismate biosynthetic process"/>
    <property type="evidence" value="ECO:0007669"/>
    <property type="project" value="TreeGrafter"/>
</dbReference>
<dbReference type="Gene3D" id="3.40.50.720">
    <property type="entry name" value="NAD(P)-binding Rossmann-like Domain"/>
    <property type="match status" value="1"/>
</dbReference>
<gene>
    <name evidence="2" type="ORF">HNQ88_003205</name>
</gene>
<dbReference type="GO" id="GO:0004764">
    <property type="term" value="F:shikimate 3-dehydrogenase (NADP+) activity"/>
    <property type="evidence" value="ECO:0007669"/>
    <property type="project" value="UniProtKB-EC"/>
</dbReference>
<keyword evidence="1 2" id="KW-0560">Oxidoreductase</keyword>
<evidence type="ECO:0000313" key="2">
    <source>
        <dbReference type="EMBL" id="MDR6240139.1"/>
    </source>
</evidence>
<dbReference type="Proteomes" id="UP001185092">
    <property type="component" value="Unassembled WGS sequence"/>
</dbReference>
<sequence length="286" mass="31918">MNIKHKLSVNPNTKFIFSTSGSASSIEAKNNTLNELKLNLAYFTFPDFIDAPTYAGLLRSPICKAGAVTGKNGLKTKIINELDWVEPLAKKTKAVNTVINDNGKLKGYNTDYYGLKVALEEHIDKSEIRVKKAVVYGNGGVSGVAYHVLKHLGIDVVITGRNIENVQAKKTELGIVDGFDVDEGFDLLVDATPVSSEKDFLKIALGLDTLLKSCKMVFCHNMPEKDNKHNYLKEYCERHGKHFIEGREMYIPQIVKQYHLMFEGMTNDLGSSINDNDILKEVLRMS</sequence>
<comment type="caution">
    <text evidence="2">The sequence shown here is derived from an EMBL/GenBank/DDBJ whole genome shotgun (WGS) entry which is preliminary data.</text>
</comment>